<name>A0A8S0X8U2_9GAMM</name>
<keyword evidence="2" id="KW-1185">Reference proteome</keyword>
<protein>
    <submittedName>
        <fullName evidence="1">Uncharacterized protein</fullName>
    </submittedName>
</protein>
<organism evidence="1 2">
    <name type="scientific">Candidatus Methylobacter favarea</name>
    <dbReference type="NCBI Taxonomy" id="2707345"/>
    <lineage>
        <taxon>Bacteria</taxon>
        <taxon>Pseudomonadati</taxon>
        <taxon>Pseudomonadota</taxon>
        <taxon>Gammaproteobacteria</taxon>
        <taxon>Methylococcales</taxon>
        <taxon>Methylococcaceae</taxon>
        <taxon>Methylobacter</taxon>
    </lineage>
</organism>
<evidence type="ECO:0000313" key="1">
    <source>
        <dbReference type="EMBL" id="CAA9891534.1"/>
    </source>
</evidence>
<gene>
    <name evidence="1" type="ORF">METHB2_430013</name>
</gene>
<accession>A0A8S0X8U2</accession>
<dbReference type="Proteomes" id="UP000494216">
    <property type="component" value="Unassembled WGS sequence"/>
</dbReference>
<sequence length="54" mass="6390">MQEEQVTTELQRFVQQLCMQMMSTQATLFLIAEYLTMESESKPVFNMRAFSFCL</sequence>
<dbReference type="AlphaFoldDB" id="A0A8S0X8U2"/>
<comment type="caution">
    <text evidence="1">The sequence shown here is derived from an EMBL/GenBank/DDBJ whole genome shotgun (WGS) entry which is preliminary data.</text>
</comment>
<dbReference type="EMBL" id="CADCXN010000073">
    <property type="protein sequence ID" value="CAA9891534.1"/>
    <property type="molecule type" value="Genomic_DNA"/>
</dbReference>
<reference evidence="1 2" key="1">
    <citation type="submission" date="2020-02" db="EMBL/GenBank/DDBJ databases">
        <authorList>
            <person name="Hogendoorn C."/>
        </authorList>
    </citation>
    <scope>NUCLEOTIDE SEQUENCE [LARGE SCALE GENOMIC DNA]</scope>
    <source>
        <strain evidence="1">METHB21</strain>
    </source>
</reference>
<proteinExistence type="predicted"/>
<evidence type="ECO:0000313" key="2">
    <source>
        <dbReference type="Proteomes" id="UP000494216"/>
    </source>
</evidence>